<keyword evidence="3" id="KW-0547">Nucleotide-binding</keyword>
<dbReference type="Proteomes" id="UP000061432">
    <property type="component" value="Plasmid pMaq22A_2p"/>
</dbReference>
<dbReference type="SUPFAM" id="SSF52540">
    <property type="entry name" value="P-loop containing nucleoside triphosphate hydrolases"/>
    <property type="match status" value="1"/>
</dbReference>
<keyword evidence="7" id="KW-0614">Plasmid</keyword>
<proteinExistence type="inferred from homology"/>
<reference evidence="7 8" key="1">
    <citation type="journal article" date="2015" name="Genome Announc.">
        <title>Complete Genome Sequence of Methylobacterium aquaticum Strain 22A, Isolated from Racomitrium japonicum Moss.</title>
        <authorList>
            <person name="Tani A."/>
            <person name="Ogura Y."/>
            <person name="Hayashi T."/>
            <person name="Kimbara K."/>
        </authorList>
    </citation>
    <scope>NUCLEOTIDE SEQUENCE [LARGE SCALE GENOMIC DNA]</scope>
    <source>
        <strain evidence="7 8">MA-22A</strain>
        <plasmid evidence="8">Plasmid pMaq22A_2p DNA</plasmid>
    </source>
</reference>
<dbReference type="Gene3D" id="3.40.50.300">
    <property type="entry name" value="P-loop containing nucleotide triphosphate hydrolases"/>
    <property type="match status" value="1"/>
</dbReference>
<keyword evidence="2" id="KW-0813">Transport</keyword>
<dbReference type="PROSITE" id="PS50893">
    <property type="entry name" value="ABC_TRANSPORTER_2"/>
    <property type="match status" value="1"/>
</dbReference>
<dbReference type="PROSITE" id="PS00211">
    <property type="entry name" value="ABC_TRANSPORTER_1"/>
    <property type="match status" value="1"/>
</dbReference>
<evidence type="ECO:0000313" key="8">
    <source>
        <dbReference type="Proteomes" id="UP000061432"/>
    </source>
</evidence>
<comment type="similarity">
    <text evidence="1">Belongs to the ABC transporter superfamily.</text>
</comment>
<accession>A0A0C6G1Y7</accession>
<dbReference type="PANTHER" id="PTHR43820:SF4">
    <property type="entry name" value="HIGH-AFFINITY BRANCHED-CHAIN AMINO ACID TRANSPORT ATP-BINDING PROTEIN LIVF"/>
    <property type="match status" value="1"/>
</dbReference>
<gene>
    <name evidence="7" type="primary">livF</name>
    <name evidence="7" type="ORF">Maq22A_2p41270</name>
</gene>
<evidence type="ECO:0000313" key="7">
    <source>
        <dbReference type="EMBL" id="BAQ50030.1"/>
    </source>
</evidence>
<sequence length="250" mass="26678">MTPLLCVENIHVRYGDLVALRGVSLTVAEGEVVCIIGPNGAGKSTTMAAIAGGVVPHSGDIRLAGASIRGERPEKIARLGVSLVPEGRHVFGTLTVDENLAIGGQLRGDRAAARADRERILSLLPRLGERLHSPAGRLSGGEQQMLAVARAVMTRPRLLLVDEPSLGLAPKIIDQIYEILLDLRRQASLTLLINEQSSTRILKHADRISVLRGGRIQLEGRAADLKDGEAIRKAYFGFGERAAQPAEASA</sequence>
<name>A0A0C6G1Y7_9HYPH</name>
<dbReference type="RefSeq" id="WP_060851110.1">
    <property type="nucleotide sequence ID" value="NZ_AP014706.1"/>
</dbReference>
<dbReference type="InterPro" id="IPR003593">
    <property type="entry name" value="AAA+_ATPase"/>
</dbReference>
<geneLocation type="plasmid" evidence="8">
    <name>pMaq22A_2p DNA</name>
</geneLocation>
<dbReference type="SMART" id="SM00382">
    <property type="entry name" value="AAA"/>
    <property type="match status" value="1"/>
</dbReference>
<reference evidence="8" key="2">
    <citation type="submission" date="2015-01" db="EMBL/GenBank/DDBJ databases">
        <title>Complete genome sequence of Methylobacterium aquaticum strain 22A.</title>
        <authorList>
            <person name="Tani A."/>
            <person name="Ogura Y."/>
            <person name="Hayashi T."/>
        </authorList>
    </citation>
    <scope>NUCLEOTIDE SEQUENCE [LARGE SCALE GENOMIC DNA]</scope>
    <source>
        <strain evidence="8">MA-22A</strain>
        <plasmid evidence="8">Plasmid pMaq22A_2p DNA</plasmid>
    </source>
</reference>
<feature type="domain" description="ABC transporter" evidence="6">
    <location>
        <begin position="5"/>
        <end position="238"/>
    </location>
</feature>
<dbReference type="GO" id="GO:0005524">
    <property type="term" value="F:ATP binding"/>
    <property type="evidence" value="ECO:0007669"/>
    <property type="project" value="UniProtKB-KW"/>
</dbReference>
<dbReference type="GO" id="GO:0016887">
    <property type="term" value="F:ATP hydrolysis activity"/>
    <property type="evidence" value="ECO:0007669"/>
    <property type="project" value="InterPro"/>
</dbReference>
<dbReference type="AlphaFoldDB" id="A0A0C6G1Y7"/>
<evidence type="ECO:0000256" key="4">
    <source>
        <dbReference type="ARBA" id="ARBA00022840"/>
    </source>
</evidence>
<evidence type="ECO:0000256" key="5">
    <source>
        <dbReference type="ARBA" id="ARBA00022970"/>
    </source>
</evidence>
<dbReference type="CDD" id="cd03224">
    <property type="entry name" value="ABC_TM1139_LivF_branched"/>
    <property type="match status" value="1"/>
</dbReference>
<organism evidence="7 8">
    <name type="scientific">Methylobacterium aquaticum</name>
    <dbReference type="NCBI Taxonomy" id="270351"/>
    <lineage>
        <taxon>Bacteria</taxon>
        <taxon>Pseudomonadati</taxon>
        <taxon>Pseudomonadota</taxon>
        <taxon>Alphaproteobacteria</taxon>
        <taxon>Hyphomicrobiales</taxon>
        <taxon>Methylobacteriaceae</taxon>
        <taxon>Methylobacterium</taxon>
    </lineage>
</organism>
<dbReference type="PANTHER" id="PTHR43820">
    <property type="entry name" value="HIGH-AFFINITY BRANCHED-CHAIN AMINO ACID TRANSPORT ATP-BINDING PROTEIN LIVF"/>
    <property type="match status" value="1"/>
</dbReference>
<evidence type="ECO:0000256" key="3">
    <source>
        <dbReference type="ARBA" id="ARBA00022741"/>
    </source>
</evidence>
<dbReference type="KEGG" id="maqu:Maq22A_2p41270"/>
<evidence type="ECO:0000256" key="1">
    <source>
        <dbReference type="ARBA" id="ARBA00005417"/>
    </source>
</evidence>
<dbReference type="EMBL" id="AP014706">
    <property type="protein sequence ID" value="BAQ50030.1"/>
    <property type="molecule type" value="Genomic_DNA"/>
</dbReference>
<dbReference type="InterPro" id="IPR003439">
    <property type="entry name" value="ABC_transporter-like_ATP-bd"/>
</dbReference>
<keyword evidence="5" id="KW-0029">Amino-acid transport</keyword>
<evidence type="ECO:0000259" key="6">
    <source>
        <dbReference type="PROSITE" id="PS50893"/>
    </source>
</evidence>
<protein>
    <submittedName>
        <fullName evidence="7">ABC transporter ATP-binding protein</fullName>
    </submittedName>
</protein>
<dbReference type="Pfam" id="PF00005">
    <property type="entry name" value="ABC_tran"/>
    <property type="match status" value="1"/>
</dbReference>
<keyword evidence="4 7" id="KW-0067">ATP-binding</keyword>
<dbReference type="OrthoDB" id="9781464at2"/>
<dbReference type="GO" id="GO:0015658">
    <property type="term" value="F:branched-chain amino acid transmembrane transporter activity"/>
    <property type="evidence" value="ECO:0007669"/>
    <property type="project" value="TreeGrafter"/>
</dbReference>
<dbReference type="PATRIC" id="fig|270351.10.peg.7172"/>
<dbReference type="GO" id="GO:0015807">
    <property type="term" value="P:L-amino acid transport"/>
    <property type="evidence" value="ECO:0007669"/>
    <property type="project" value="TreeGrafter"/>
</dbReference>
<dbReference type="InterPro" id="IPR027417">
    <property type="entry name" value="P-loop_NTPase"/>
</dbReference>
<evidence type="ECO:0000256" key="2">
    <source>
        <dbReference type="ARBA" id="ARBA00022448"/>
    </source>
</evidence>
<dbReference type="InterPro" id="IPR017871">
    <property type="entry name" value="ABC_transporter-like_CS"/>
</dbReference>
<dbReference type="InterPro" id="IPR052156">
    <property type="entry name" value="BCAA_Transport_ATP-bd_LivF"/>
</dbReference>